<dbReference type="HAMAP" id="MF_01609">
    <property type="entry name" value="Glu_cys_ligase_2"/>
    <property type="match status" value="1"/>
</dbReference>
<dbReference type="RefSeq" id="WP_214154945.1">
    <property type="nucleotide sequence ID" value="NZ_JAHBAY010000002.1"/>
</dbReference>
<dbReference type="PANTHER" id="PTHR36510:SF1">
    <property type="entry name" value="GLUTAMATE--CYSTEINE LIGASE 2-RELATED"/>
    <property type="match status" value="1"/>
</dbReference>
<keyword evidence="2 5" id="KW-0547">Nucleotide-binding</keyword>
<keyword evidence="7" id="KW-1185">Reference proteome</keyword>
<dbReference type="SUPFAM" id="SSF55931">
    <property type="entry name" value="Glutamine synthetase/guanido kinase"/>
    <property type="match status" value="1"/>
</dbReference>
<dbReference type="Gene3D" id="3.30.590.20">
    <property type="match status" value="1"/>
</dbReference>
<dbReference type="EMBL" id="JAHBAY010000002">
    <property type="protein sequence ID" value="MBT0768652.1"/>
    <property type="molecule type" value="Genomic_DNA"/>
</dbReference>
<keyword evidence="1 5" id="KW-0436">Ligase</keyword>
<dbReference type="EC" id="6.3.2.2" evidence="5"/>
<evidence type="ECO:0000256" key="3">
    <source>
        <dbReference type="ARBA" id="ARBA00022840"/>
    </source>
</evidence>
<evidence type="ECO:0000256" key="4">
    <source>
        <dbReference type="ARBA" id="ARBA00048819"/>
    </source>
</evidence>
<sequence>MGDMTRRTVGVEEEFLLVNEQGVPSPAAPVVIRQVPETAQGELHQEQVEIASRPATDLDTITADLLERRRRLARAAGRAGVRVAALAVSPLPARPTSSPAERHQRILAGYGQTARQNLICGCHVHVGITSPAEGIAALNGIQPWLPALLAISANSPFWDGADTGYASYRRQLYDRWPTTGPTAPFRDPAEYHAVVGRLVDSGILLDPAMVSFDARLSIRYPTVEIRVADVSRHPHEAVVIAALGRALVDEAVADGSWPQARPELLRAAAWQASRHGLSGDLLDPLTGRRVPAGQHLEQLVDRVRPALARHGDLDRVQTALHDLLTHGTGAQRQRAAHARRGLLTDVVDSAVLHEPARA</sequence>
<dbReference type="Pfam" id="PF04107">
    <property type="entry name" value="GCS2"/>
    <property type="match status" value="1"/>
</dbReference>
<evidence type="ECO:0000313" key="6">
    <source>
        <dbReference type="EMBL" id="MBT0768652.1"/>
    </source>
</evidence>
<dbReference type="InterPro" id="IPR014746">
    <property type="entry name" value="Gln_synth/guanido_kin_cat_dom"/>
</dbReference>
<organism evidence="6 7">
    <name type="scientific">Kineosporia corallincola</name>
    <dbReference type="NCBI Taxonomy" id="2835133"/>
    <lineage>
        <taxon>Bacteria</taxon>
        <taxon>Bacillati</taxon>
        <taxon>Actinomycetota</taxon>
        <taxon>Actinomycetes</taxon>
        <taxon>Kineosporiales</taxon>
        <taxon>Kineosporiaceae</taxon>
        <taxon>Kineosporia</taxon>
    </lineage>
</organism>
<evidence type="ECO:0000256" key="5">
    <source>
        <dbReference type="HAMAP-Rule" id="MF_01609"/>
    </source>
</evidence>
<evidence type="ECO:0000256" key="2">
    <source>
        <dbReference type="ARBA" id="ARBA00022741"/>
    </source>
</evidence>
<dbReference type="InterPro" id="IPR011793">
    <property type="entry name" value="YbdK"/>
</dbReference>
<dbReference type="NCBIfam" id="NF010041">
    <property type="entry name" value="PRK13517.1-1"/>
    <property type="match status" value="1"/>
</dbReference>
<name>A0ABS5TC41_9ACTN</name>
<dbReference type="InterPro" id="IPR006336">
    <property type="entry name" value="GCS2"/>
</dbReference>
<dbReference type="NCBIfam" id="TIGR02050">
    <property type="entry name" value="gshA_cyan_rel"/>
    <property type="match status" value="1"/>
</dbReference>
<evidence type="ECO:0000256" key="1">
    <source>
        <dbReference type="ARBA" id="ARBA00022598"/>
    </source>
</evidence>
<dbReference type="PANTHER" id="PTHR36510">
    <property type="entry name" value="GLUTAMATE--CYSTEINE LIGASE 2-RELATED"/>
    <property type="match status" value="1"/>
</dbReference>
<keyword evidence="3 5" id="KW-0067">ATP-binding</keyword>
<comment type="catalytic activity">
    <reaction evidence="4 5">
        <text>L-cysteine + L-glutamate + ATP = gamma-L-glutamyl-L-cysteine + ADP + phosphate + H(+)</text>
        <dbReference type="Rhea" id="RHEA:13285"/>
        <dbReference type="ChEBI" id="CHEBI:15378"/>
        <dbReference type="ChEBI" id="CHEBI:29985"/>
        <dbReference type="ChEBI" id="CHEBI:30616"/>
        <dbReference type="ChEBI" id="CHEBI:35235"/>
        <dbReference type="ChEBI" id="CHEBI:43474"/>
        <dbReference type="ChEBI" id="CHEBI:58173"/>
        <dbReference type="ChEBI" id="CHEBI:456216"/>
        <dbReference type="EC" id="6.3.2.2"/>
    </reaction>
</comment>
<proteinExistence type="inferred from homology"/>
<reference evidence="6 7" key="1">
    <citation type="submission" date="2021-05" db="EMBL/GenBank/DDBJ databases">
        <title>Kineosporia and Streptomyces sp. nov. two new marine actinobacteria isolated from Coral.</title>
        <authorList>
            <person name="Buangrab K."/>
            <person name="Sutthacheep M."/>
            <person name="Yeemin T."/>
            <person name="Harunari E."/>
            <person name="Igarashi Y."/>
            <person name="Kanchanasin P."/>
            <person name="Tanasupawat S."/>
            <person name="Phongsopitanun W."/>
        </authorList>
    </citation>
    <scope>NUCLEOTIDE SEQUENCE [LARGE SCALE GENOMIC DNA]</scope>
    <source>
        <strain evidence="6 7">J2-2</strain>
    </source>
</reference>
<gene>
    <name evidence="6" type="ORF">KIH74_06920</name>
</gene>
<comment type="caution">
    <text evidence="6">The sequence shown here is derived from an EMBL/GenBank/DDBJ whole genome shotgun (WGS) entry which is preliminary data.</text>
</comment>
<dbReference type="InterPro" id="IPR050141">
    <property type="entry name" value="GCL_type2/YbdK_subfam"/>
</dbReference>
<comment type="function">
    <text evidence="5">ATP-dependent carboxylate-amine ligase which exhibits weak glutamate--cysteine ligase activity.</text>
</comment>
<dbReference type="GO" id="GO:0004357">
    <property type="term" value="F:glutamate-cysteine ligase activity"/>
    <property type="evidence" value="ECO:0007669"/>
    <property type="project" value="UniProtKB-EC"/>
</dbReference>
<accession>A0ABS5TC41</accession>
<evidence type="ECO:0000313" key="7">
    <source>
        <dbReference type="Proteomes" id="UP001197247"/>
    </source>
</evidence>
<dbReference type="Proteomes" id="UP001197247">
    <property type="component" value="Unassembled WGS sequence"/>
</dbReference>
<comment type="similarity">
    <text evidence="5">Belongs to the glutamate--cysteine ligase type 2 family. YbdK subfamily.</text>
</comment>
<protein>
    <recommendedName>
        <fullName evidence="5">Putative glutamate--cysteine ligase 2</fullName>
        <ecNumber evidence="5">6.3.2.2</ecNumber>
    </recommendedName>
    <alternativeName>
        <fullName evidence="5">Gamma-glutamylcysteine synthetase 2</fullName>
        <shortName evidence="5">GCS 2</shortName>
        <shortName evidence="5">Gamma-GCS 2</shortName>
    </alternativeName>
</protein>